<name>I4CCI0_DESTA</name>
<evidence type="ECO:0000313" key="4">
    <source>
        <dbReference type="Proteomes" id="UP000006055"/>
    </source>
</evidence>
<evidence type="ECO:0000259" key="2">
    <source>
        <dbReference type="Pfam" id="PF13193"/>
    </source>
</evidence>
<dbReference type="Pfam" id="PF00501">
    <property type="entry name" value="AMP-binding"/>
    <property type="match status" value="1"/>
</dbReference>
<dbReference type="AlphaFoldDB" id="I4CCI0"/>
<dbReference type="RefSeq" id="WP_014812381.1">
    <property type="nucleotide sequence ID" value="NC_018025.1"/>
</dbReference>
<dbReference type="GO" id="GO:0016878">
    <property type="term" value="F:acid-thiol ligase activity"/>
    <property type="evidence" value="ECO:0007669"/>
    <property type="project" value="UniProtKB-ARBA"/>
</dbReference>
<dbReference type="InterPro" id="IPR000873">
    <property type="entry name" value="AMP-dep_synth/lig_dom"/>
</dbReference>
<sequence>MNLGTLPTRHAKCRPNHLALIFEEQRLTWTEFNKRVNRLARAFLSMGISKGEKIATILPNSVELLETYWAVAKIGAAVVPLSSLTRGRGLVAMLTNSDSVCVITEPGFTGHLNAVRGDLNIPEDRYLVTGGHPMEGYRDYASVTAAESDTDPTGIEIDDSDVFNIMYTSGTTGDPKGIVHTHYVRSMYCTHMASAYRMTPESVVLHAGAIVFNGAFVTLMPCFYLGATYVLQPMFSPETFIEAIRRERVTHTMMVPSQVVGMLHAKNFSAEALDSLEMILSLGAPLHKEHKDELNRHLPGRLYELYGLTEGFVTILDKYDFPNKPASVGTPPPFFEMKIVNEQGQTVPTGEVGEIVGRGPILMPGYYKRPDLTAQAIVDGWLHSGDMGYMDADGFLYLVDRKKDLIISGGINVYPRDIEEIAVQHPAVREVAVFGIPHEKWGETPLCAVILNERASVAEEDLKDWINERIEARYQRVSSVVIMDDFPRSTAGKTLKRVMREPYWAGRETRI</sequence>
<dbReference type="PATRIC" id="fig|706587.4.peg.5262"/>
<dbReference type="KEGG" id="dti:Desti_4648"/>
<dbReference type="InterPro" id="IPR045851">
    <property type="entry name" value="AMP-bd_C_sf"/>
</dbReference>
<proteinExistence type="predicted"/>
<protein>
    <submittedName>
        <fullName evidence="3">Acyl-CoA synthetase (AMP-forming)/AMP-acid ligase II</fullName>
    </submittedName>
</protein>
<dbReference type="PANTHER" id="PTHR43767">
    <property type="entry name" value="LONG-CHAIN-FATTY-ACID--COA LIGASE"/>
    <property type="match status" value="1"/>
</dbReference>
<dbReference type="InterPro" id="IPR025110">
    <property type="entry name" value="AMP-bd_C"/>
</dbReference>
<dbReference type="InterPro" id="IPR020845">
    <property type="entry name" value="AMP-binding_CS"/>
</dbReference>
<feature type="domain" description="AMP-dependent synthetase/ligase" evidence="1">
    <location>
        <begin position="9"/>
        <end position="367"/>
    </location>
</feature>
<keyword evidence="4" id="KW-1185">Reference proteome</keyword>
<keyword evidence="3" id="KW-0436">Ligase</keyword>
<feature type="domain" description="AMP-binding enzyme C-terminal" evidence="2">
    <location>
        <begin position="418"/>
        <end position="493"/>
    </location>
</feature>
<dbReference type="PROSITE" id="PS00455">
    <property type="entry name" value="AMP_BINDING"/>
    <property type="match status" value="1"/>
</dbReference>
<gene>
    <name evidence="3" type="ordered locus">Desti_4648</name>
</gene>
<accession>I4CCI0</accession>
<evidence type="ECO:0000259" key="1">
    <source>
        <dbReference type="Pfam" id="PF00501"/>
    </source>
</evidence>
<dbReference type="Gene3D" id="3.40.50.12780">
    <property type="entry name" value="N-terminal domain of ligase-like"/>
    <property type="match status" value="1"/>
</dbReference>
<reference evidence="4" key="1">
    <citation type="submission" date="2012-06" db="EMBL/GenBank/DDBJ databases">
        <title>Complete sequence of chromosome of Desulfomonile tiedjei DSM 6799.</title>
        <authorList>
            <person name="Lucas S."/>
            <person name="Copeland A."/>
            <person name="Lapidus A."/>
            <person name="Glavina del Rio T."/>
            <person name="Dalin E."/>
            <person name="Tice H."/>
            <person name="Bruce D."/>
            <person name="Goodwin L."/>
            <person name="Pitluck S."/>
            <person name="Peters L."/>
            <person name="Ovchinnikova G."/>
            <person name="Zeytun A."/>
            <person name="Lu M."/>
            <person name="Kyrpides N."/>
            <person name="Mavromatis K."/>
            <person name="Ivanova N."/>
            <person name="Brettin T."/>
            <person name="Detter J.C."/>
            <person name="Han C."/>
            <person name="Larimer F."/>
            <person name="Land M."/>
            <person name="Hauser L."/>
            <person name="Markowitz V."/>
            <person name="Cheng J.-F."/>
            <person name="Hugenholtz P."/>
            <person name="Woyke T."/>
            <person name="Wu D."/>
            <person name="Spring S."/>
            <person name="Schroeder M."/>
            <person name="Brambilla E."/>
            <person name="Klenk H.-P."/>
            <person name="Eisen J.A."/>
        </authorList>
    </citation>
    <scope>NUCLEOTIDE SEQUENCE [LARGE SCALE GENOMIC DNA]</scope>
    <source>
        <strain evidence="4">ATCC 49306 / DSM 6799 / DCB-1</strain>
    </source>
</reference>
<dbReference type="STRING" id="706587.Desti_4648"/>
<organism evidence="3 4">
    <name type="scientific">Desulfomonile tiedjei (strain ATCC 49306 / DSM 6799 / DCB-1)</name>
    <dbReference type="NCBI Taxonomy" id="706587"/>
    <lineage>
        <taxon>Bacteria</taxon>
        <taxon>Pseudomonadati</taxon>
        <taxon>Thermodesulfobacteriota</taxon>
        <taxon>Desulfomonilia</taxon>
        <taxon>Desulfomonilales</taxon>
        <taxon>Desulfomonilaceae</taxon>
        <taxon>Desulfomonile</taxon>
    </lineage>
</organism>
<evidence type="ECO:0000313" key="3">
    <source>
        <dbReference type="EMBL" id="AFM27271.1"/>
    </source>
</evidence>
<dbReference type="Proteomes" id="UP000006055">
    <property type="component" value="Chromosome"/>
</dbReference>
<dbReference type="EMBL" id="CP003360">
    <property type="protein sequence ID" value="AFM27271.1"/>
    <property type="molecule type" value="Genomic_DNA"/>
</dbReference>
<dbReference type="PANTHER" id="PTHR43767:SF1">
    <property type="entry name" value="NONRIBOSOMAL PEPTIDE SYNTHASE PES1 (EUROFUNG)-RELATED"/>
    <property type="match status" value="1"/>
</dbReference>
<dbReference type="Gene3D" id="3.30.300.30">
    <property type="match status" value="1"/>
</dbReference>
<dbReference type="Pfam" id="PF13193">
    <property type="entry name" value="AMP-binding_C"/>
    <property type="match status" value="1"/>
</dbReference>
<dbReference type="eggNOG" id="COG0318">
    <property type="taxonomic scope" value="Bacteria"/>
</dbReference>
<dbReference type="HOGENOM" id="CLU_000022_59_10_7"/>
<dbReference type="InterPro" id="IPR050237">
    <property type="entry name" value="ATP-dep_AMP-bd_enzyme"/>
</dbReference>
<dbReference type="OrthoDB" id="5483897at2"/>
<dbReference type="InterPro" id="IPR042099">
    <property type="entry name" value="ANL_N_sf"/>
</dbReference>
<dbReference type="SUPFAM" id="SSF56801">
    <property type="entry name" value="Acetyl-CoA synthetase-like"/>
    <property type="match status" value="1"/>
</dbReference>